<feature type="transmembrane region" description="Helical" evidence="2">
    <location>
        <begin position="194"/>
        <end position="216"/>
    </location>
</feature>
<dbReference type="SMART" id="SM00530">
    <property type="entry name" value="HTH_XRE"/>
    <property type="match status" value="1"/>
</dbReference>
<protein>
    <submittedName>
        <fullName evidence="4">Helix-turn-helix transcriptional regulator</fullName>
    </submittedName>
</protein>
<proteinExistence type="predicted"/>
<dbReference type="AlphaFoldDB" id="A0A545T904"/>
<dbReference type="GO" id="GO:0003677">
    <property type="term" value="F:DNA binding"/>
    <property type="evidence" value="ECO:0007669"/>
    <property type="project" value="UniProtKB-KW"/>
</dbReference>
<evidence type="ECO:0000256" key="2">
    <source>
        <dbReference type="SAM" id="Phobius"/>
    </source>
</evidence>
<dbReference type="PANTHER" id="PTHR46558:SF4">
    <property type="entry name" value="DNA-BIDING PHAGE PROTEIN"/>
    <property type="match status" value="1"/>
</dbReference>
<organism evidence="4 5">
    <name type="scientific">Aliikangiella marina</name>
    <dbReference type="NCBI Taxonomy" id="1712262"/>
    <lineage>
        <taxon>Bacteria</taxon>
        <taxon>Pseudomonadati</taxon>
        <taxon>Pseudomonadota</taxon>
        <taxon>Gammaproteobacteria</taxon>
        <taxon>Oceanospirillales</taxon>
        <taxon>Pleioneaceae</taxon>
        <taxon>Aliikangiella</taxon>
    </lineage>
</organism>
<dbReference type="Pfam" id="PF01381">
    <property type="entry name" value="HTH_3"/>
    <property type="match status" value="1"/>
</dbReference>
<dbReference type="PANTHER" id="PTHR46558">
    <property type="entry name" value="TRACRIPTIONAL REGULATORY PROTEIN-RELATED-RELATED"/>
    <property type="match status" value="1"/>
</dbReference>
<dbReference type="Gene3D" id="1.10.260.40">
    <property type="entry name" value="lambda repressor-like DNA-binding domains"/>
    <property type="match status" value="1"/>
</dbReference>
<feature type="domain" description="HTH cro/C1-type" evidence="3">
    <location>
        <begin position="8"/>
        <end position="61"/>
    </location>
</feature>
<dbReference type="RefSeq" id="WP_142942408.1">
    <property type="nucleotide sequence ID" value="NZ_VIKR01000003.1"/>
</dbReference>
<feature type="transmembrane region" description="Helical" evidence="2">
    <location>
        <begin position="156"/>
        <end position="179"/>
    </location>
</feature>
<comment type="caution">
    <text evidence="4">The sequence shown here is derived from an EMBL/GenBank/DDBJ whole genome shotgun (WGS) entry which is preliminary data.</text>
</comment>
<feature type="transmembrane region" description="Helical" evidence="2">
    <location>
        <begin position="100"/>
        <end position="123"/>
    </location>
</feature>
<dbReference type="Proteomes" id="UP000317839">
    <property type="component" value="Unassembled WGS sequence"/>
</dbReference>
<name>A0A545T904_9GAMM</name>
<feature type="transmembrane region" description="Helical" evidence="2">
    <location>
        <begin position="74"/>
        <end position="94"/>
    </location>
</feature>
<evidence type="ECO:0000313" key="4">
    <source>
        <dbReference type="EMBL" id="TQV73700.1"/>
    </source>
</evidence>
<keyword evidence="5" id="KW-1185">Reference proteome</keyword>
<reference evidence="4 5" key="1">
    <citation type="submission" date="2019-06" db="EMBL/GenBank/DDBJ databases">
        <title>Draft genome of Aliikangiella marina GYP-15.</title>
        <authorList>
            <person name="Wang G."/>
        </authorList>
    </citation>
    <scope>NUCLEOTIDE SEQUENCE [LARGE SCALE GENOMIC DNA]</scope>
    <source>
        <strain evidence="4 5">GYP-15</strain>
    </source>
</reference>
<keyword evidence="2" id="KW-0812">Transmembrane</keyword>
<accession>A0A545T904</accession>
<dbReference type="EMBL" id="VIKR01000003">
    <property type="protein sequence ID" value="TQV73700.1"/>
    <property type="molecule type" value="Genomic_DNA"/>
</dbReference>
<dbReference type="OrthoDB" id="21915at2"/>
<sequence length="234" mass="25667">MSLSVEKMKKLRLNSGWSQERLAEISGLSLRTIQRIENGDNPSLESQLAIATAFNVSPVDLMNDHDIEVGSGGINWSGVVGVLLCVALMGLQFILGGAVYFDAVSILLVIGLPFAMSAISFGLDKTLTTIYLMRWVILLPKNETGLQNNLPYLKHYILYCHVARAVSALVGIIAVLMTADSYVYNFEPEAKNPLAMGIGIALLTVLYAAMLAELILRPLKHQIERLLITHRESL</sequence>
<evidence type="ECO:0000259" key="3">
    <source>
        <dbReference type="PROSITE" id="PS50943"/>
    </source>
</evidence>
<keyword evidence="1" id="KW-0238">DNA-binding</keyword>
<dbReference type="CDD" id="cd00093">
    <property type="entry name" value="HTH_XRE"/>
    <property type="match status" value="1"/>
</dbReference>
<keyword evidence="2" id="KW-1133">Transmembrane helix</keyword>
<evidence type="ECO:0000313" key="5">
    <source>
        <dbReference type="Proteomes" id="UP000317839"/>
    </source>
</evidence>
<dbReference type="SUPFAM" id="SSF47413">
    <property type="entry name" value="lambda repressor-like DNA-binding domains"/>
    <property type="match status" value="1"/>
</dbReference>
<evidence type="ECO:0000256" key="1">
    <source>
        <dbReference type="ARBA" id="ARBA00023125"/>
    </source>
</evidence>
<dbReference type="PROSITE" id="PS50943">
    <property type="entry name" value="HTH_CROC1"/>
    <property type="match status" value="1"/>
</dbReference>
<gene>
    <name evidence="4" type="ORF">FLL45_12570</name>
</gene>
<dbReference type="InterPro" id="IPR010982">
    <property type="entry name" value="Lambda_DNA-bd_dom_sf"/>
</dbReference>
<dbReference type="InterPro" id="IPR001387">
    <property type="entry name" value="Cro/C1-type_HTH"/>
</dbReference>
<keyword evidence="2" id="KW-0472">Membrane</keyword>